<sequence length="83" mass="9324">MDTLRLVGQVPSELIEQVFDYVTERDMSPALSVEGDAASDELGFMLRAQRAGDVLLSRAFLAKFDDWAYTVHDCVPTTEWAVR</sequence>
<keyword evidence="2" id="KW-1185">Reference proteome</keyword>
<organism evidence="1 2">
    <name type="scientific">Actinacidiphila oryziradicis</name>
    <dbReference type="NCBI Taxonomy" id="2571141"/>
    <lineage>
        <taxon>Bacteria</taxon>
        <taxon>Bacillati</taxon>
        <taxon>Actinomycetota</taxon>
        <taxon>Actinomycetes</taxon>
        <taxon>Kitasatosporales</taxon>
        <taxon>Streptomycetaceae</taxon>
        <taxon>Actinacidiphila</taxon>
    </lineage>
</organism>
<accession>A0A4U0SMH3</accession>
<dbReference type="Proteomes" id="UP000305778">
    <property type="component" value="Unassembled WGS sequence"/>
</dbReference>
<name>A0A4U0SMH3_9ACTN</name>
<proteinExistence type="predicted"/>
<evidence type="ECO:0000313" key="1">
    <source>
        <dbReference type="EMBL" id="TKA11124.1"/>
    </source>
</evidence>
<gene>
    <name evidence="1" type="ORF">FCI23_14085</name>
</gene>
<dbReference type="EMBL" id="SUMC01000010">
    <property type="protein sequence ID" value="TKA11124.1"/>
    <property type="molecule type" value="Genomic_DNA"/>
</dbReference>
<reference evidence="1 2" key="1">
    <citation type="submission" date="2019-04" db="EMBL/GenBank/DDBJ databases">
        <title>Streptomyces oryziradicis sp. nov., a novel actinomycete isolated from rhizosphere soil of rice (Oryza sativa L.).</title>
        <authorList>
            <person name="Li C."/>
        </authorList>
    </citation>
    <scope>NUCLEOTIDE SEQUENCE [LARGE SCALE GENOMIC DNA]</scope>
    <source>
        <strain evidence="1 2">NEAU-C40</strain>
    </source>
</reference>
<protein>
    <submittedName>
        <fullName evidence="1">Uncharacterized protein</fullName>
    </submittedName>
</protein>
<comment type="caution">
    <text evidence="1">The sequence shown here is derived from an EMBL/GenBank/DDBJ whole genome shotgun (WGS) entry which is preliminary data.</text>
</comment>
<dbReference type="AlphaFoldDB" id="A0A4U0SMH3"/>
<dbReference type="OrthoDB" id="3537017at2"/>
<evidence type="ECO:0000313" key="2">
    <source>
        <dbReference type="Proteomes" id="UP000305778"/>
    </source>
</evidence>